<dbReference type="InterPro" id="IPR017441">
    <property type="entry name" value="Protein_kinase_ATP_BS"/>
</dbReference>
<dbReference type="PROSITE" id="PS00107">
    <property type="entry name" value="PROTEIN_KINASE_ATP"/>
    <property type="match status" value="1"/>
</dbReference>
<proteinExistence type="predicted"/>
<feature type="binding site" evidence="6">
    <location>
        <position position="399"/>
    </location>
    <ligand>
        <name>ATP</name>
        <dbReference type="ChEBI" id="CHEBI:30616"/>
    </ligand>
</feature>
<keyword evidence="5 6" id="KW-0067">ATP-binding</keyword>
<gene>
    <name evidence="9" type="ORF">Vretifemale_4992</name>
</gene>
<dbReference type="Gene3D" id="1.10.510.10">
    <property type="entry name" value="Transferase(Phosphotransferase) domain 1"/>
    <property type="match status" value="1"/>
</dbReference>
<evidence type="ECO:0000313" key="9">
    <source>
        <dbReference type="EMBL" id="GIL75163.1"/>
    </source>
</evidence>
<name>A0A8J4C439_9CHLO</name>
<dbReference type="SUPFAM" id="SSF56112">
    <property type="entry name" value="Protein kinase-like (PK-like)"/>
    <property type="match status" value="1"/>
</dbReference>
<dbReference type="InterPro" id="IPR000719">
    <property type="entry name" value="Prot_kinase_dom"/>
</dbReference>
<dbReference type="GO" id="GO:0004674">
    <property type="term" value="F:protein serine/threonine kinase activity"/>
    <property type="evidence" value="ECO:0007669"/>
    <property type="project" value="UniProtKB-KW"/>
</dbReference>
<dbReference type="EMBL" id="BNCP01000007">
    <property type="protein sequence ID" value="GIL75163.1"/>
    <property type="molecule type" value="Genomic_DNA"/>
</dbReference>
<dbReference type="InterPro" id="IPR001245">
    <property type="entry name" value="Ser-Thr/Tyr_kinase_cat_dom"/>
</dbReference>
<dbReference type="Pfam" id="PF07714">
    <property type="entry name" value="PK_Tyr_Ser-Thr"/>
    <property type="match status" value="1"/>
</dbReference>
<reference evidence="9" key="1">
    <citation type="journal article" date="2021" name="Proc. Natl. Acad. Sci. U.S.A.">
        <title>Three genomes in the algal genus Volvox reveal the fate of a haploid sex-determining region after a transition to homothallism.</title>
        <authorList>
            <person name="Yamamoto K."/>
            <person name="Hamaji T."/>
            <person name="Kawai-Toyooka H."/>
            <person name="Matsuzaki R."/>
            <person name="Takahashi F."/>
            <person name="Nishimura Y."/>
            <person name="Kawachi M."/>
            <person name="Noguchi H."/>
            <person name="Minakuchi Y."/>
            <person name="Umen J.G."/>
            <person name="Toyoda A."/>
            <person name="Nozaki H."/>
        </authorList>
    </citation>
    <scope>NUCLEOTIDE SEQUENCE</scope>
    <source>
        <strain evidence="9">NIES-3786</strain>
    </source>
</reference>
<evidence type="ECO:0000256" key="4">
    <source>
        <dbReference type="ARBA" id="ARBA00022777"/>
    </source>
</evidence>
<feature type="compositionally biased region" description="Low complexity" evidence="7">
    <location>
        <begin position="504"/>
        <end position="516"/>
    </location>
</feature>
<dbReference type="InterPro" id="IPR008271">
    <property type="entry name" value="Ser/Thr_kinase_AS"/>
</dbReference>
<evidence type="ECO:0000256" key="3">
    <source>
        <dbReference type="ARBA" id="ARBA00022741"/>
    </source>
</evidence>
<dbReference type="PROSITE" id="PS00108">
    <property type="entry name" value="PROTEIN_KINASE_ST"/>
    <property type="match status" value="1"/>
</dbReference>
<dbReference type="AlphaFoldDB" id="A0A8J4C439"/>
<keyword evidence="10" id="KW-1185">Reference proteome</keyword>
<feature type="region of interest" description="Disordered" evidence="7">
    <location>
        <begin position="135"/>
        <end position="155"/>
    </location>
</feature>
<keyword evidence="2" id="KW-0808">Transferase</keyword>
<keyword evidence="4" id="KW-0418">Kinase</keyword>
<evidence type="ECO:0000256" key="5">
    <source>
        <dbReference type="ARBA" id="ARBA00022840"/>
    </source>
</evidence>
<dbReference type="PANTHER" id="PTHR44329">
    <property type="entry name" value="SERINE/THREONINE-PROTEIN KINASE TNNI3K-RELATED"/>
    <property type="match status" value="1"/>
</dbReference>
<feature type="domain" description="Protein kinase" evidence="8">
    <location>
        <begin position="372"/>
        <end position="692"/>
    </location>
</feature>
<dbReference type="GO" id="GO:0005524">
    <property type="term" value="F:ATP binding"/>
    <property type="evidence" value="ECO:0007669"/>
    <property type="project" value="UniProtKB-UniRule"/>
</dbReference>
<dbReference type="Proteomes" id="UP000747110">
    <property type="component" value="Unassembled WGS sequence"/>
</dbReference>
<evidence type="ECO:0000256" key="1">
    <source>
        <dbReference type="ARBA" id="ARBA00022527"/>
    </source>
</evidence>
<protein>
    <recommendedName>
        <fullName evidence="8">Protein kinase domain-containing protein</fullName>
    </recommendedName>
</protein>
<accession>A0A8J4C439</accession>
<keyword evidence="3 6" id="KW-0547">Nucleotide-binding</keyword>
<dbReference type="PANTHER" id="PTHR44329:SF214">
    <property type="entry name" value="PROTEIN KINASE DOMAIN-CONTAINING PROTEIN"/>
    <property type="match status" value="1"/>
</dbReference>
<feature type="region of interest" description="Disordered" evidence="7">
    <location>
        <begin position="487"/>
        <end position="516"/>
    </location>
</feature>
<evidence type="ECO:0000256" key="2">
    <source>
        <dbReference type="ARBA" id="ARBA00022679"/>
    </source>
</evidence>
<dbReference type="OrthoDB" id="540795at2759"/>
<evidence type="ECO:0000256" key="7">
    <source>
        <dbReference type="SAM" id="MobiDB-lite"/>
    </source>
</evidence>
<evidence type="ECO:0000259" key="8">
    <source>
        <dbReference type="PROSITE" id="PS50011"/>
    </source>
</evidence>
<dbReference type="InterPro" id="IPR011009">
    <property type="entry name" value="Kinase-like_dom_sf"/>
</dbReference>
<sequence length="697" mass="75490">MVGPFRRLWRRLRNRNERSDENYVQLDCGGPVRGFGAGRKVAEKPLKPWLNAYVQVDEYCASNLKVDAETAGQNAPIRGEDQSSVPMQEKDVQAAAYASGARIMLEVPMLNPEQEPDCLCDAQARATLPLLTATTQSRPRRRSAPHRAASAPDNVHHAHRASSCCVQMPSVTIDRASSTSLASGPTAVFSEASAVEYGVPGWERLLTAHIAACSGISTASSRRASAASYCTATGAGANASTAIPLPNLELPPQLPSPLEPVLSFESGTVHSPPMVTCITTAAAAASAPLLTASAPISVSAAVTSSPPLDTCCGGTGVNTVTLLAMPTLCIRVHSIPNHQHCFRTVVLPKELVSRAAELGTDLQMDLQRDVAIDANRPLGSGQFGTVYAGSYRGVPVAIKSVRPALHGCTIEDLEVFVQEVTVLSSLRHDNVVRLLGGCLQPPDICLVEELCVTSLDAVLHRGNRHPAALGTAAAEPVAATSLLPQPLAHSRPHQDRHKHHHQSYNHQQQQHYPDQQHTCSPLPLFRMLEIALDVALGLEYLHSRIPAVVHRDLKPSNILLDQNGRAKISDFGLARCKYSAYLDTNRPETGSMAYMAPECWDPHLGGGLSDKMDIFSFGVVLWELVVGERPWASCKMNEFVQKVVSEGARLTIPTDDNVCPYALRCLISACTEERPLERPSIQHIVSELRRMLKYCRR</sequence>
<comment type="caution">
    <text evidence="9">The sequence shown here is derived from an EMBL/GenBank/DDBJ whole genome shotgun (WGS) entry which is preliminary data.</text>
</comment>
<dbReference type="Gene3D" id="3.30.200.20">
    <property type="entry name" value="Phosphorylase Kinase, domain 1"/>
    <property type="match status" value="1"/>
</dbReference>
<organism evidence="9 10">
    <name type="scientific">Volvox reticuliferus</name>
    <dbReference type="NCBI Taxonomy" id="1737510"/>
    <lineage>
        <taxon>Eukaryota</taxon>
        <taxon>Viridiplantae</taxon>
        <taxon>Chlorophyta</taxon>
        <taxon>core chlorophytes</taxon>
        <taxon>Chlorophyceae</taxon>
        <taxon>CS clade</taxon>
        <taxon>Chlamydomonadales</taxon>
        <taxon>Volvocaceae</taxon>
        <taxon>Volvox</taxon>
    </lineage>
</organism>
<dbReference type="SMART" id="SM00220">
    <property type="entry name" value="S_TKc"/>
    <property type="match status" value="1"/>
</dbReference>
<keyword evidence="1" id="KW-0723">Serine/threonine-protein kinase</keyword>
<evidence type="ECO:0000313" key="10">
    <source>
        <dbReference type="Proteomes" id="UP000747110"/>
    </source>
</evidence>
<dbReference type="InterPro" id="IPR051681">
    <property type="entry name" value="Ser/Thr_Kinases-Pseudokinases"/>
</dbReference>
<evidence type="ECO:0000256" key="6">
    <source>
        <dbReference type="PROSITE-ProRule" id="PRU10141"/>
    </source>
</evidence>
<dbReference type="PROSITE" id="PS50011">
    <property type="entry name" value="PROTEIN_KINASE_DOM"/>
    <property type="match status" value="1"/>
</dbReference>
<feature type="compositionally biased region" description="Basic residues" evidence="7">
    <location>
        <begin position="490"/>
        <end position="503"/>
    </location>
</feature>